<evidence type="ECO:0000256" key="3">
    <source>
        <dbReference type="ARBA" id="ARBA00007971"/>
    </source>
</evidence>
<dbReference type="PANTHER" id="PTHR30046:SF0">
    <property type="entry name" value="FLAGELLAR M-RING PROTEIN"/>
    <property type="match status" value="1"/>
</dbReference>
<dbReference type="InterPro" id="IPR006182">
    <property type="entry name" value="FliF_N_dom"/>
</dbReference>
<evidence type="ECO:0000313" key="14">
    <source>
        <dbReference type="EMBL" id="KOO46612.1"/>
    </source>
</evidence>
<keyword evidence="8 9" id="KW-0975">Bacterial flagellum</keyword>
<dbReference type="EMBL" id="LILC01000013">
    <property type="protein sequence ID" value="KOO46612.1"/>
    <property type="molecule type" value="Genomic_DNA"/>
</dbReference>
<dbReference type="InterPro" id="IPR043427">
    <property type="entry name" value="YscJ/FliF"/>
</dbReference>
<comment type="caution">
    <text evidence="14">The sequence shown here is derived from an EMBL/GenBank/DDBJ whole genome shotgun (WGS) entry which is preliminary data.</text>
</comment>
<dbReference type="PRINTS" id="PR01009">
    <property type="entry name" value="FLGMRINGFLIF"/>
</dbReference>
<keyword evidence="14" id="KW-0969">Cilium</keyword>
<dbReference type="Gene3D" id="3.30.300.30">
    <property type="match status" value="1"/>
</dbReference>
<evidence type="ECO:0000256" key="11">
    <source>
        <dbReference type="SAM" id="Phobius"/>
    </source>
</evidence>
<dbReference type="GO" id="GO:0005886">
    <property type="term" value="C:plasma membrane"/>
    <property type="evidence" value="ECO:0007669"/>
    <property type="project" value="UniProtKB-SubCell"/>
</dbReference>
<evidence type="ECO:0000256" key="4">
    <source>
        <dbReference type="ARBA" id="ARBA00022475"/>
    </source>
</evidence>
<dbReference type="OrthoDB" id="9807026at2"/>
<dbReference type="GO" id="GO:0003774">
    <property type="term" value="F:cytoskeletal motor activity"/>
    <property type="evidence" value="ECO:0007669"/>
    <property type="project" value="InterPro"/>
</dbReference>
<feature type="domain" description="Flagellar M-ring N-terminal" evidence="12">
    <location>
        <begin position="46"/>
        <end position="220"/>
    </location>
</feature>
<keyword evidence="5 11" id="KW-0812">Transmembrane</keyword>
<reference evidence="15" key="1">
    <citation type="submission" date="2015-08" db="EMBL/GenBank/DDBJ databases">
        <title>Fjat-14210 dsm16467.</title>
        <authorList>
            <person name="Liu B."/>
            <person name="Wang J."/>
            <person name="Zhu Y."/>
            <person name="Liu G."/>
            <person name="Chen Q."/>
            <person name="Chen Z."/>
            <person name="Lan J."/>
            <person name="Che J."/>
            <person name="Ge C."/>
            <person name="Shi H."/>
            <person name="Pan Z."/>
            <person name="Liu X."/>
        </authorList>
    </citation>
    <scope>NUCLEOTIDE SEQUENCE [LARGE SCALE GENOMIC DNA]</scope>
    <source>
        <strain evidence="15">DSM 16467</strain>
    </source>
</reference>
<evidence type="ECO:0000259" key="12">
    <source>
        <dbReference type="Pfam" id="PF01514"/>
    </source>
</evidence>
<dbReference type="AlphaFoldDB" id="A0A0M0L6X1"/>
<dbReference type="InterPro" id="IPR013556">
    <property type="entry name" value="Flag_M-ring_C"/>
</dbReference>
<name>A0A0M0L6X1_9BACI</name>
<evidence type="ECO:0000256" key="2">
    <source>
        <dbReference type="ARBA" id="ARBA00004651"/>
    </source>
</evidence>
<dbReference type="InterPro" id="IPR000067">
    <property type="entry name" value="FlgMring_FliF"/>
</dbReference>
<dbReference type="RefSeq" id="WP_053401708.1">
    <property type="nucleotide sequence ID" value="NZ_JAUKEN010000001.1"/>
</dbReference>
<dbReference type="GO" id="GO:0071973">
    <property type="term" value="P:bacterial-type flagellum-dependent cell motility"/>
    <property type="evidence" value="ECO:0007669"/>
    <property type="project" value="InterPro"/>
</dbReference>
<evidence type="ECO:0000256" key="7">
    <source>
        <dbReference type="ARBA" id="ARBA00023136"/>
    </source>
</evidence>
<evidence type="ECO:0000256" key="9">
    <source>
        <dbReference type="PIRNR" id="PIRNR004862"/>
    </source>
</evidence>
<evidence type="ECO:0000256" key="10">
    <source>
        <dbReference type="SAM" id="MobiDB-lite"/>
    </source>
</evidence>
<keyword evidence="4" id="KW-1003">Cell membrane</keyword>
<keyword evidence="7 11" id="KW-0472">Membrane</keyword>
<dbReference type="PATRIC" id="fig|284581.3.peg.2606"/>
<feature type="compositionally biased region" description="Low complexity" evidence="10">
    <location>
        <begin position="321"/>
        <end position="335"/>
    </location>
</feature>
<dbReference type="NCBIfam" id="TIGR00206">
    <property type="entry name" value="fliF"/>
    <property type="match status" value="1"/>
</dbReference>
<evidence type="ECO:0000259" key="13">
    <source>
        <dbReference type="Pfam" id="PF08345"/>
    </source>
</evidence>
<organism evidence="14 15">
    <name type="scientific">Priestia koreensis</name>
    <dbReference type="NCBI Taxonomy" id="284581"/>
    <lineage>
        <taxon>Bacteria</taxon>
        <taxon>Bacillati</taxon>
        <taxon>Bacillota</taxon>
        <taxon>Bacilli</taxon>
        <taxon>Bacillales</taxon>
        <taxon>Bacillaceae</taxon>
        <taxon>Priestia</taxon>
    </lineage>
</organism>
<feature type="region of interest" description="Disordered" evidence="10">
    <location>
        <begin position="309"/>
        <end position="341"/>
    </location>
</feature>
<feature type="domain" description="Flagellar M-ring C-terminal" evidence="13">
    <location>
        <begin position="257"/>
        <end position="397"/>
    </location>
</feature>
<keyword evidence="6 11" id="KW-1133">Transmembrane helix</keyword>
<dbReference type="STRING" id="284581.AMD01_12425"/>
<evidence type="ECO:0000313" key="15">
    <source>
        <dbReference type="Proteomes" id="UP000037558"/>
    </source>
</evidence>
<comment type="subcellular location">
    <subcellularLocation>
        <location evidence="1 9">Bacterial flagellum basal body</location>
    </subcellularLocation>
    <subcellularLocation>
        <location evidence="2">Cell membrane</location>
        <topology evidence="2">Multi-pass membrane protein</topology>
    </subcellularLocation>
</comment>
<comment type="function">
    <text evidence="9">The M ring may be actively involved in energy transduction.</text>
</comment>
<dbReference type="Proteomes" id="UP000037558">
    <property type="component" value="Unassembled WGS sequence"/>
</dbReference>
<dbReference type="Pfam" id="PF01514">
    <property type="entry name" value="YscJ_FliF"/>
    <property type="match status" value="1"/>
</dbReference>
<comment type="similarity">
    <text evidence="3 9">Belongs to the FliF family.</text>
</comment>
<feature type="transmembrane region" description="Helical" evidence="11">
    <location>
        <begin position="446"/>
        <end position="467"/>
    </location>
</feature>
<evidence type="ECO:0000256" key="6">
    <source>
        <dbReference type="ARBA" id="ARBA00022989"/>
    </source>
</evidence>
<dbReference type="GO" id="GO:0009431">
    <property type="term" value="C:bacterial-type flagellum basal body, MS ring"/>
    <property type="evidence" value="ECO:0007669"/>
    <property type="project" value="InterPro"/>
</dbReference>
<keyword evidence="15" id="KW-1185">Reference proteome</keyword>
<feature type="transmembrane region" description="Helical" evidence="11">
    <location>
        <begin position="26"/>
        <end position="45"/>
    </location>
</feature>
<dbReference type="PANTHER" id="PTHR30046">
    <property type="entry name" value="FLAGELLAR M-RING PROTEIN"/>
    <property type="match status" value="1"/>
</dbReference>
<sequence>MNERLLKYRQKITEYWTNKSKKQKSFLIGGLVALILAIAAVYIFTTRVNYVPLYSNLSAQETGQIKSELDSRGVPSEISQDGQTISVPGDQVDTLKVELAAQGIPKSGTIDYSFFSQNASFGMTDNEFNVLKVASMQTEIANLIKGISGVNDAKVMITLPQESVFASDKGSEASASVVLNTKPGYEFDDKQIKALYHLVSKSVPNLPTDNIVITNQYFEYFDLKKDEDSSSYGTFMAQNEIKKQIERDLQRQVQTMLGTMMGNDKVIVSVSTDLDFTKENRDEQLVEPVDKTKMQGLAVSAERITETYTGKGAKNGGTAGTGQSDVSNYTSTTTSDDGDYEKTEERLNYDVNRIHKKIVESPYKVKDIGIQVMVEPPKPNNPSSLSQQSVQDIQQILGTIIRTSIQQDPGTPALTTAQVDSKIALSVQKFNGKQATVASTSSTIPLWMYIVGGALVVIILLLLFLLFRRRKNREAEYIENEEEIVEEFSPTLDRVLSTEQQRRKKLEQLAKDNPEEFAKLLRTWLAED</sequence>
<accession>A0A0M0L6X1</accession>
<dbReference type="Pfam" id="PF08345">
    <property type="entry name" value="YscJ_FliF_C"/>
    <property type="match status" value="1"/>
</dbReference>
<evidence type="ECO:0000256" key="5">
    <source>
        <dbReference type="ARBA" id="ARBA00022692"/>
    </source>
</evidence>
<dbReference type="PIRSF" id="PIRSF004862">
    <property type="entry name" value="FliF"/>
    <property type="match status" value="1"/>
</dbReference>
<keyword evidence="14" id="KW-0282">Flagellum</keyword>
<proteinExistence type="inferred from homology"/>
<protein>
    <recommendedName>
        <fullName evidence="9">Flagellar M-ring protein</fullName>
    </recommendedName>
</protein>
<evidence type="ECO:0000256" key="1">
    <source>
        <dbReference type="ARBA" id="ARBA00004117"/>
    </source>
</evidence>
<gene>
    <name evidence="14" type="ORF">AMD01_12425</name>
</gene>
<keyword evidence="14" id="KW-0966">Cell projection</keyword>
<dbReference type="InterPro" id="IPR045851">
    <property type="entry name" value="AMP-bd_C_sf"/>
</dbReference>
<evidence type="ECO:0000256" key="8">
    <source>
        <dbReference type="ARBA" id="ARBA00023143"/>
    </source>
</evidence>